<protein>
    <submittedName>
        <fullName evidence="2">Uncharacterized protein</fullName>
    </submittedName>
</protein>
<dbReference type="Proteomes" id="UP001267426">
    <property type="component" value="Unassembled WGS sequence"/>
</dbReference>
<keyword evidence="1" id="KW-0732">Signal</keyword>
<evidence type="ECO:0000313" key="3">
    <source>
        <dbReference type="Proteomes" id="UP001267426"/>
    </source>
</evidence>
<keyword evidence="3" id="KW-1185">Reference proteome</keyword>
<feature type="signal peptide" evidence="1">
    <location>
        <begin position="1"/>
        <end position="21"/>
    </location>
</feature>
<evidence type="ECO:0000256" key="1">
    <source>
        <dbReference type="SAM" id="SignalP"/>
    </source>
</evidence>
<organism evidence="2 3">
    <name type="scientific">Rubrivirga litoralis</name>
    <dbReference type="NCBI Taxonomy" id="3075598"/>
    <lineage>
        <taxon>Bacteria</taxon>
        <taxon>Pseudomonadati</taxon>
        <taxon>Rhodothermota</taxon>
        <taxon>Rhodothermia</taxon>
        <taxon>Rhodothermales</taxon>
        <taxon>Rubricoccaceae</taxon>
        <taxon>Rubrivirga</taxon>
    </lineage>
</organism>
<dbReference type="RefSeq" id="WP_311661759.1">
    <property type="nucleotide sequence ID" value="NZ_JAVRHT010000003.1"/>
</dbReference>
<reference evidence="2 3" key="1">
    <citation type="submission" date="2023-09" db="EMBL/GenBank/DDBJ databases">
        <authorList>
            <person name="Rey-Velasco X."/>
        </authorList>
    </citation>
    <scope>NUCLEOTIDE SEQUENCE [LARGE SCALE GENOMIC DNA]</scope>
    <source>
        <strain evidence="2 3">F394</strain>
    </source>
</reference>
<dbReference type="PROSITE" id="PS51257">
    <property type="entry name" value="PROKAR_LIPOPROTEIN"/>
    <property type="match status" value="1"/>
</dbReference>
<feature type="chain" id="PRO_5045725108" evidence="1">
    <location>
        <begin position="22"/>
        <end position="136"/>
    </location>
</feature>
<dbReference type="EMBL" id="JAVRHT010000003">
    <property type="protein sequence ID" value="MDT0630564.1"/>
    <property type="molecule type" value="Genomic_DNA"/>
</dbReference>
<proteinExistence type="predicted"/>
<accession>A0ABU3BMQ1</accession>
<gene>
    <name evidence="2" type="ORF">RM540_02285</name>
</gene>
<name>A0ABU3BMQ1_9BACT</name>
<comment type="caution">
    <text evidence="2">The sequence shown here is derived from an EMBL/GenBank/DDBJ whole genome shotgun (WGS) entry which is preliminary data.</text>
</comment>
<evidence type="ECO:0000313" key="2">
    <source>
        <dbReference type="EMBL" id="MDT0630564.1"/>
    </source>
</evidence>
<sequence length="136" mass="14088">MRRPALFALVLALAACAPRPADDLAIEDGDRVTTEAGLEAALGQSGFLLSPRGFSTDPLVSATANEYVVGGTGRGYLQVYTFSSAEEAERDVQNVAAQSVAGALRVYQSGPLVVAYYGSDPALGASLSRFLGTPAF</sequence>